<sequence>MNNINDSVIFDPWMKDQIDAAVSALMHQTYQHKTYGAALKCAEYAILGARLLTTLSKRPYFAVAGSQIVGFGNDQFELISPSRRERRNAKKLADIQSYHCWIECQQHEDGSTHLEYIDFTSRYDRQIAQLLKVPDANIAEENYLWDRADTLDYPIPQRFLQHPSVIGRSHGWRWKDPVCTRLLRAYEKNNEAYFRQQSAELLQLLTRQIETLMQSQQQHCLN</sequence>
<dbReference type="RefSeq" id="WP_186882639.1">
    <property type="nucleotide sequence ID" value="NZ_JACOGG010000032.1"/>
</dbReference>
<gene>
    <name evidence="1" type="ORF">H8K47_17365</name>
</gene>
<dbReference type="AlphaFoldDB" id="A0A923KUI4"/>
<proteinExistence type="predicted"/>
<accession>A0A923KUI4</accession>
<reference evidence="1" key="1">
    <citation type="submission" date="2020-08" db="EMBL/GenBank/DDBJ databases">
        <title>Novel species isolated from subtropical streams in China.</title>
        <authorList>
            <person name="Lu H."/>
        </authorList>
    </citation>
    <scope>NUCLEOTIDE SEQUENCE</scope>
    <source>
        <strain evidence="1">CY7W</strain>
    </source>
</reference>
<dbReference type="Proteomes" id="UP000612361">
    <property type="component" value="Unassembled WGS sequence"/>
</dbReference>
<comment type="caution">
    <text evidence="1">The sequence shown here is derived from an EMBL/GenBank/DDBJ whole genome shotgun (WGS) entry which is preliminary data.</text>
</comment>
<name>A0A923KUI4_9BURK</name>
<protein>
    <submittedName>
        <fullName evidence="1">Uncharacterized protein</fullName>
    </submittedName>
</protein>
<keyword evidence="2" id="KW-1185">Reference proteome</keyword>
<organism evidence="1 2">
    <name type="scientific">Undibacterium rugosum</name>
    <dbReference type="NCBI Taxonomy" id="2762291"/>
    <lineage>
        <taxon>Bacteria</taxon>
        <taxon>Pseudomonadati</taxon>
        <taxon>Pseudomonadota</taxon>
        <taxon>Betaproteobacteria</taxon>
        <taxon>Burkholderiales</taxon>
        <taxon>Oxalobacteraceae</taxon>
        <taxon>Undibacterium</taxon>
    </lineage>
</organism>
<evidence type="ECO:0000313" key="1">
    <source>
        <dbReference type="EMBL" id="MBC3937129.1"/>
    </source>
</evidence>
<dbReference type="EMBL" id="JACOGG010000032">
    <property type="protein sequence ID" value="MBC3937129.1"/>
    <property type="molecule type" value="Genomic_DNA"/>
</dbReference>
<evidence type="ECO:0000313" key="2">
    <source>
        <dbReference type="Proteomes" id="UP000612361"/>
    </source>
</evidence>